<protein>
    <submittedName>
        <fullName evidence="2">Uncharacterized protein</fullName>
    </submittedName>
</protein>
<organism evidence="2 3">
    <name type="scientific">Chlamydomonas reinhardtii</name>
    <name type="common">Chlamydomonas smithii</name>
    <dbReference type="NCBI Taxonomy" id="3055"/>
    <lineage>
        <taxon>Eukaryota</taxon>
        <taxon>Viridiplantae</taxon>
        <taxon>Chlorophyta</taxon>
        <taxon>core chlorophytes</taxon>
        <taxon>Chlorophyceae</taxon>
        <taxon>CS clade</taxon>
        <taxon>Chlamydomonadales</taxon>
        <taxon>Chlamydomonadaceae</taxon>
        <taxon>Chlamydomonas</taxon>
    </lineage>
</organism>
<feature type="compositionally biased region" description="Basic and acidic residues" evidence="1">
    <location>
        <begin position="58"/>
        <end position="67"/>
    </location>
</feature>
<reference evidence="2 3" key="1">
    <citation type="journal article" date="2007" name="Science">
        <title>The Chlamydomonas genome reveals the evolution of key animal and plant functions.</title>
        <authorList>
            <person name="Merchant S.S."/>
            <person name="Prochnik S.E."/>
            <person name="Vallon O."/>
            <person name="Harris E.H."/>
            <person name="Karpowicz S.J."/>
            <person name="Witman G.B."/>
            <person name="Terry A."/>
            <person name="Salamov A."/>
            <person name="Fritz-Laylin L.K."/>
            <person name="Marechal-Drouard L."/>
            <person name="Marshall W.F."/>
            <person name="Qu L.H."/>
            <person name="Nelson D.R."/>
            <person name="Sanderfoot A.A."/>
            <person name="Spalding M.H."/>
            <person name="Kapitonov V.V."/>
            <person name="Ren Q."/>
            <person name="Ferris P."/>
            <person name="Lindquist E."/>
            <person name="Shapiro H."/>
            <person name="Lucas S.M."/>
            <person name="Grimwood J."/>
            <person name="Schmutz J."/>
            <person name="Cardol P."/>
            <person name="Cerutti H."/>
            <person name="Chanfreau G."/>
            <person name="Chen C.L."/>
            <person name="Cognat V."/>
            <person name="Croft M.T."/>
            <person name="Dent R."/>
            <person name="Dutcher S."/>
            <person name="Fernandez E."/>
            <person name="Fukuzawa H."/>
            <person name="Gonzalez-Ballester D."/>
            <person name="Gonzalez-Halphen D."/>
            <person name="Hallmann A."/>
            <person name="Hanikenne M."/>
            <person name="Hippler M."/>
            <person name="Inwood W."/>
            <person name="Jabbari K."/>
            <person name="Kalanon M."/>
            <person name="Kuras R."/>
            <person name="Lefebvre P.A."/>
            <person name="Lemaire S.D."/>
            <person name="Lobanov A.V."/>
            <person name="Lohr M."/>
            <person name="Manuell A."/>
            <person name="Meier I."/>
            <person name="Mets L."/>
            <person name="Mittag M."/>
            <person name="Mittelmeier T."/>
            <person name="Moroney J.V."/>
            <person name="Moseley J."/>
            <person name="Napoli C."/>
            <person name="Nedelcu A.M."/>
            <person name="Niyogi K."/>
            <person name="Novoselov S.V."/>
            <person name="Paulsen I.T."/>
            <person name="Pazour G."/>
            <person name="Purton S."/>
            <person name="Ral J.P."/>
            <person name="Riano-Pachon D.M."/>
            <person name="Riekhof W."/>
            <person name="Rymarquis L."/>
            <person name="Schroda M."/>
            <person name="Stern D."/>
            <person name="Umen J."/>
            <person name="Willows R."/>
            <person name="Wilson N."/>
            <person name="Zimmer S.L."/>
            <person name="Allmer J."/>
            <person name="Balk J."/>
            <person name="Bisova K."/>
            <person name="Chen C.J."/>
            <person name="Elias M."/>
            <person name="Gendler K."/>
            <person name="Hauser C."/>
            <person name="Lamb M.R."/>
            <person name="Ledford H."/>
            <person name="Long J.C."/>
            <person name="Minagawa J."/>
            <person name="Page M.D."/>
            <person name="Pan J."/>
            <person name="Pootakham W."/>
            <person name="Roje S."/>
            <person name="Rose A."/>
            <person name="Stahlberg E."/>
            <person name="Terauchi A.M."/>
            <person name="Yang P."/>
            <person name="Ball S."/>
            <person name="Bowler C."/>
            <person name="Dieckmann C.L."/>
            <person name="Gladyshev V.N."/>
            <person name="Green P."/>
            <person name="Jorgensen R."/>
            <person name="Mayfield S."/>
            <person name="Mueller-Roeber B."/>
            <person name="Rajamani S."/>
            <person name="Sayre R.T."/>
            <person name="Brokstein P."/>
            <person name="Dubchak I."/>
            <person name="Goodstein D."/>
            <person name="Hornick L."/>
            <person name="Huang Y.W."/>
            <person name="Jhaveri J."/>
            <person name="Luo Y."/>
            <person name="Martinez D."/>
            <person name="Ngau W.C."/>
            <person name="Otillar B."/>
            <person name="Poliakov A."/>
            <person name="Porter A."/>
            <person name="Szajkowski L."/>
            <person name="Werner G."/>
            <person name="Zhou K."/>
            <person name="Grigoriev I.V."/>
            <person name="Rokhsar D.S."/>
            <person name="Grossman A.R."/>
        </authorList>
    </citation>
    <scope>NUCLEOTIDE SEQUENCE [LARGE SCALE GENOMIC DNA]</scope>
    <source>
        <strain evidence="3">CC-503</strain>
    </source>
</reference>
<evidence type="ECO:0000313" key="2">
    <source>
        <dbReference type="EMBL" id="PNW78972.1"/>
    </source>
</evidence>
<dbReference type="EMBL" id="CM008970">
    <property type="protein sequence ID" value="PNW78972.1"/>
    <property type="molecule type" value="Genomic_DNA"/>
</dbReference>
<dbReference type="KEGG" id="cre:CHLRE_09g396289v5"/>
<feature type="region of interest" description="Disordered" evidence="1">
    <location>
        <begin position="761"/>
        <end position="786"/>
    </location>
</feature>
<feature type="region of interest" description="Disordered" evidence="1">
    <location>
        <begin position="227"/>
        <end position="255"/>
    </location>
</feature>
<sequence>MNSHSWRRQLSPDAHAPWALTASGLAWFAGAARAPSPCQLSAQPSESQSQQQHLPRGTGRERTERVLTHHRPRKPALRPGSLLHSCVLSLLLLLLLPPGALGASAPAGAARGQRSRLFGAEGRMLRTAVGHLQQKAHKQPPQLGASVDAAGIRVPGRGLRQAMQAGTAGDATEQQQQPAVADQQTAADRQMTSADAVLAALRRFAYLDGAAASEAVAAAEAEAGGTGIAPPAPAASGESGTAQQPPPPRRASQLPQPRSVILSHLRHAVAMPSTTKLRAVLELRSGAGRWLAAHTAAYAALNGSCLGAWAAGANAFLEVILRRHYGLELQPVAVAAAAGAGGGGGGERGLLQPTAAGAGADADAGAGADAAQQAQQQPQSQQQSRRATLQQAATVGVVTGAVPGTAAVAPRFRTVPAAAMAATAASGGAGGAVRGNAGGGAMQAARMPLAPAPGLPLLRRVLLSQLVAAWLTGDVCESDLGSGAAGAGAGAAAGGAAGAGAAGEPGEAGAGAAPAALLARMFALLYAIHRQSVEARGVLQHLHISKSGGTSWGEAAGANGCVSPPTLGKHVRGFSDECRWIDMPAYLAVSRGHRILWGRWGMVERPDTARTCRQRFAAVAAPDAGYSFISNEYTLLAGDGGMYDAHLCPQFVNVVTVREPLRRQHSHMRFMLTLIKAYWLKRNPDDGEDVFHNVVCGANASFVRQLAPPVADNYMLRSFLGERGFHSPLGTLGPEAVAAASDQLLQFDLVLDLDAVGGGGSRGGGEGGGGGTGEGGGGGTGGGGGGGAGGGAAAVMALGLGWNATLAESHTLATDSLHYHRKLDYRTCHPADEALREIRAAQGPDRQLYSFARVVNQLDVMWLEAAAELTAGVAPAADTAGLMRCGWLHRGANGSALAAALGPQRLQHWLHPLMAA</sequence>
<dbReference type="InParanoid" id="A0A2K3DEM1"/>
<feature type="compositionally biased region" description="Low complexity" evidence="1">
    <location>
        <begin position="352"/>
        <end position="388"/>
    </location>
</feature>
<dbReference type="OrthoDB" id="544763at2759"/>
<dbReference type="Gramene" id="PNW78972">
    <property type="protein sequence ID" value="PNW78972"/>
    <property type="gene ID" value="CHLRE_09g396289v5"/>
</dbReference>
<dbReference type="RefSeq" id="XP_042921277.1">
    <property type="nucleotide sequence ID" value="XM_043065796.1"/>
</dbReference>
<dbReference type="ExpressionAtlas" id="A0A2K3DEM1">
    <property type="expression patterns" value="baseline"/>
</dbReference>
<dbReference type="Proteomes" id="UP000006906">
    <property type="component" value="Chromosome 9"/>
</dbReference>
<dbReference type="PANTHER" id="PTHR31535">
    <property type="match status" value="1"/>
</dbReference>
<feature type="compositionally biased region" description="Low complexity" evidence="1">
    <location>
        <begin position="234"/>
        <end position="243"/>
    </location>
</feature>
<feature type="region of interest" description="Disordered" evidence="1">
    <location>
        <begin position="37"/>
        <end position="79"/>
    </location>
</feature>
<dbReference type="AlphaFoldDB" id="A0A2K3DEM1"/>
<accession>A0A2K3DEM1</accession>
<evidence type="ECO:0000313" key="3">
    <source>
        <dbReference type="Proteomes" id="UP000006906"/>
    </source>
</evidence>
<feature type="compositionally biased region" description="Low complexity" evidence="1">
    <location>
        <begin position="174"/>
        <end position="187"/>
    </location>
</feature>
<evidence type="ECO:0000256" key="1">
    <source>
        <dbReference type="SAM" id="MobiDB-lite"/>
    </source>
</evidence>
<name>A0A2K3DEM1_CHLRE</name>
<dbReference type="GeneID" id="5720330"/>
<proteinExistence type="predicted"/>
<gene>
    <name evidence="2" type="ORF">CHLRE_09g396289v5</name>
</gene>
<keyword evidence="3" id="KW-1185">Reference proteome</keyword>
<feature type="compositionally biased region" description="Low complexity" evidence="1">
    <location>
        <begin position="39"/>
        <end position="52"/>
    </location>
</feature>
<dbReference type="PANTHER" id="PTHR31535:SF3">
    <property type="entry name" value="REGULATORY PROTEIN ZESTE"/>
    <property type="match status" value="1"/>
</dbReference>
<feature type="region of interest" description="Disordered" evidence="1">
    <location>
        <begin position="343"/>
        <end position="388"/>
    </location>
</feature>
<feature type="region of interest" description="Disordered" evidence="1">
    <location>
        <begin position="161"/>
        <end position="187"/>
    </location>
</feature>